<evidence type="ECO:0000313" key="2">
    <source>
        <dbReference type="Proteomes" id="UP000005239"/>
    </source>
</evidence>
<accession>A0A8R1Z560</accession>
<name>A0A2A6C195_PRIPA</name>
<reference evidence="1" key="2">
    <citation type="submission" date="2022-06" db="UniProtKB">
        <authorList>
            <consortium name="EnsemblMetazoa"/>
        </authorList>
    </citation>
    <scope>IDENTIFICATION</scope>
    <source>
        <strain evidence="1">PS312</strain>
    </source>
</reference>
<proteinExistence type="predicted"/>
<dbReference type="AlphaFoldDB" id="A0A2A6C195"/>
<keyword evidence="2" id="KW-1185">Reference proteome</keyword>
<dbReference type="Proteomes" id="UP000005239">
    <property type="component" value="Unassembled WGS sequence"/>
</dbReference>
<dbReference type="EnsemblMetazoa" id="PPA45882.1">
    <property type="protein sequence ID" value="PPA45882.1"/>
    <property type="gene ID" value="WBGene00284251"/>
</dbReference>
<organism evidence="1 2">
    <name type="scientific">Pristionchus pacificus</name>
    <name type="common">Parasitic nematode worm</name>
    <dbReference type="NCBI Taxonomy" id="54126"/>
    <lineage>
        <taxon>Eukaryota</taxon>
        <taxon>Metazoa</taxon>
        <taxon>Ecdysozoa</taxon>
        <taxon>Nematoda</taxon>
        <taxon>Chromadorea</taxon>
        <taxon>Rhabditida</taxon>
        <taxon>Rhabditina</taxon>
        <taxon>Diplogasteromorpha</taxon>
        <taxon>Diplogasteroidea</taxon>
        <taxon>Neodiplogasteridae</taxon>
        <taxon>Pristionchus</taxon>
    </lineage>
</organism>
<sequence>MRSSRRNAFAYTLRGWENERDAFISTLRMVMFVNDVAREVVWPAKGIAIQSAILFCTLLAMFQTFLHLVFWNFAKFIDDRTAFNRRTHDD</sequence>
<reference evidence="2" key="1">
    <citation type="journal article" date="2008" name="Nat. Genet.">
        <title>The Pristionchus pacificus genome provides a unique perspective on nematode lifestyle and parasitism.</title>
        <authorList>
            <person name="Dieterich C."/>
            <person name="Clifton S.W."/>
            <person name="Schuster L.N."/>
            <person name="Chinwalla A."/>
            <person name="Delehaunty K."/>
            <person name="Dinkelacker I."/>
            <person name="Fulton L."/>
            <person name="Fulton R."/>
            <person name="Godfrey J."/>
            <person name="Minx P."/>
            <person name="Mitreva M."/>
            <person name="Roeseler W."/>
            <person name="Tian H."/>
            <person name="Witte H."/>
            <person name="Yang S.P."/>
            <person name="Wilson R.K."/>
            <person name="Sommer R.J."/>
        </authorList>
    </citation>
    <scope>NUCLEOTIDE SEQUENCE [LARGE SCALE GENOMIC DNA]</scope>
    <source>
        <strain evidence="2">PS312</strain>
    </source>
</reference>
<evidence type="ECO:0000313" key="1">
    <source>
        <dbReference type="EnsemblMetazoa" id="PPA45882.1"/>
    </source>
</evidence>
<protein>
    <submittedName>
        <fullName evidence="1">Uncharacterized protein</fullName>
    </submittedName>
</protein>
<accession>A0A2A6C195</accession>
<gene>
    <name evidence="1" type="primary">WBGene00284251</name>
</gene>